<reference evidence="3 4" key="1">
    <citation type="submission" date="2021-05" db="EMBL/GenBank/DDBJ databases">
        <title>A Polyphasic approach of four new species of the genus Ohtaekwangia: Ohtaekwangia histidinii sp. nov., Ohtaekwangia cretensis sp. nov., Ohtaekwangia indiensis sp. nov., Ohtaekwangia reichenbachii sp. nov. from diverse environment.</title>
        <authorList>
            <person name="Octaviana S."/>
        </authorList>
    </citation>
    <scope>NUCLEOTIDE SEQUENCE [LARGE SCALE GENOMIC DNA]</scope>
    <source>
        <strain evidence="3 4">PWU4</strain>
    </source>
</reference>
<feature type="compositionally biased region" description="Basic and acidic residues" evidence="1">
    <location>
        <begin position="134"/>
        <end position="147"/>
    </location>
</feature>
<keyword evidence="2" id="KW-0472">Membrane</keyword>
<feature type="transmembrane region" description="Helical" evidence="2">
    <location>
        <begin position="29"/>
        <end position="48"/>
    </location>
</feature>
<evidence type="ECO:0000256" key="1">
    <source>
        <dbReference type="SAM" id="MobiDB-lite"/>
    </source>
</evidence>
<name>A0AAP2DPG3_9BACT</name>
<dbReference type="RefSeq" id="WP_254165635.1">
    <property type="nucleotide sequence ID" value="NZ_JAHESF010000018.1"/>
</dbReference>
<feature type="region of interest" description="Disordered" evidence="1">
    <location>
        <begin position="134"/>
        <end position="174"/>
    </location>
</feature>
<dbReference type="GO" id="GO:0055085">
    <property type="term" value="P:transmembrane transport"/>
    <property type="evidence" value="ECO:0007669"/>
    <property type="project" value="InterPro"/>
</dbReference>
<dbReference type="InterPro" id="IPR007251">
    <property type="entry name" value="Iron_permease_Fet4"/>
</dbReference>
<keyword evidence="2" id="KW-1133">Transmembrane helix</keyword>
<dbReference type="Proteomes" id="UP001319200">
    <property type="component" value="Unassembled WGS sequence"/>
</dbReference>
<comment type="caution">
    <text evidence="3">The sequence shown here is derived from an EMBL/GenBank/DDBJ whole genome shotgun (WGS) entry which is preliminary data.</text>
</comment>
<dbReference type="AlphaFoldDB" id="A0AAP2DPG3"/>
<evidence type="ECO:0000313" key="4">
    <source>
        <dbReference type="Proteomes" id="UP001319200"/>
    </source>
</evidence>
<sequence>MKTNNTSQRTSHPFDRISAVVTRAAGRPAAFIFAATIVVVWAASGYFFNFSDTWQLVINTGTTVITFLMVFIIQQSQNKDTMAAQLKLNELIACDERASNRLIVIEDLTEEELITLKKFYIKLSALAEQERDLHSSHSIDDADEVHREKKRKRKPMDLKKSQEQGARGQEAGKK</sequence>
<feature type="transmembrane region" description="Helical" evidence="2">
    <location>
        <begin position="54"/>
        <end position="73"/>
    </location>
</feature>
<protein>
    <submittedName>
        <fullName evidence="3">Low affinity iron permease family protein</fullName>
    </submittedName>
</protein>
<gene>
    <name evidence="3" type="ORF">KK083_18080</name>
</gene>
<organism evidence="3 4">
    <name type="scientific">Chryseosolibacter histidini</name>
    <dbReference type="NCBI Taxonomy" id="2782349"/>
    <lineage>
        <taxon>Bacteria</taxon>
        <taxon>Pseudomonadati</taxon>
        <taxon>Bacteroidota</taxon>
        <taxon>Cytophagia</taxon>
        <taxon>Cytophagales</taxon>
        <taxon>Chryseotaleaceae</taxon>
        <taxon>Chryseosolibacter</taxon>
    </lineage>
</organism>
<proteinExistence type="predicted"/>
<keyword evidence="2" id="KW-0812">Transmembrane</keyword>
<dbReference type="Pfam" id="PF04120">
    <property type="entry name" value="Iron_permease"/>
    <property type="match status" value="1"/>
</dbReference>
<accession>A0AAP2DPG3</accession>
<evidence type="ECO:0000313" key="3">
    <source>
        <dbReference type="EMBL" id="MBT1698807.1"/>
    </source>
</evidence>
<dbReference type="EMBL" id="JAHESF010000018">
    <property type="protein sequence ID" value="MBT1698807.1"/>
    <property type="molecule type" value="Genomic_DNA"/>
</dbReference>
<evidence type="ECO:0000256" key="2">
    <source>
        <dbReference type="SAM" id="Phobius"/>
    </source>
</evidence>
<keyword evidence="4" id="KW-1185">Reference proteome</keyword>